<dbReference type="Proteomes" id="UP000261520">
    <property type="component" value="Unplaced"/>
</dbReference>
<feature type="domain" description="EF-hand" evidence="2">
    <location>
        <begin position="118"/>
        <end position="153"/>
    </location>
</feature>
<evidence type="ECO:0000259" key="2">
    <source>
        <dbReference type="PROSITE" id="PS50222"/>
    </source>
</evidence>
<dbReference type="GO" id="GO:0005509">
    <property type="term" value="F:calcium ion binding"/>
    <property type="evidence" value="ECO:0007669"/>
    <property type="project" value="InterPro"/>
</dbReference>
<dbReference type="Ensembl" id="ENSPMGT00000018407.1">
    <property type="protein sequence ID" value="ENSPMGP00000017242.1"/>
    <property type="gene ID" value="ENSPMGG00000014120.1"/>
</dbReference>
<sequence>ALELPLIDLAFDDCDITVSEGPLRIFNFSSLLEFNQMVVRLGLKGSTNPAVLGRQAEEARRLRGEGLNVEDFAQRLGLSVSDKLRQVHGVFDQVETEDGLIDYRRYVIALSTVYQPKKTKETLKLAFKMYQDEDDGSVTEEDLAAILEIMLGVEKVDLSGLFLSLQEETGKITYAVHVLFVVHFTNHKGQRKVRERSEKGRRKVRERSEKGQRKVSLVTQGQGWRKYSSLLLIMSKTILK</sequence>
<protein>
    <recommendedName>
        <fullName evidence="2">EF-hand domain-containing protein</fullName>
    </recommendedName>
</protein>
<proteinExistence type="predicted"/>
<organism evidence="3 4">
    <name type="scientific">Periophthalmus magnuspinnatus</name>
    <dbReference type="NCBI Taxonomy" id="409849"/>
    <lineage>
        <taxon>Eukaryota</taxon>
        <taxon>Metazoa</taxon>
        <taxon>Chordata</taxon>
        <taxon>Craniata</taxon>
        <taxon>Vertebrata</taxon>
        <taxon>Euteleostomi</taxon>
        <taxon>Actinopterygii</taxon>
        <taxon>Neopterygii</taxon>
        <taxon>Teleostei</taxon>
        <taxon>Neoteleostei</taxon>
        <taxon>Acanthomorphata</taxon>
        <taxon>Gobiaria</taxon>
        <taxon>Gobiiformes</taxon>
        <taxon>Gobioidei</taxon>
        <taxon>Gobiidae</taxon>
        <taxon>Oxudercinae</taxon>
        <taxon>Periophthalmus</taxon>
    </lineage>
</organism>
<evidence type="ECO:0000313" key="3">
    <source>
        <dbReference type="Ensembl" id="ENSPMGP00000017242.1"/>
    </source>
</evidence>
<dbReference type="AlphaFoldDB" id="A0A3B4AJE4"/>
<dbReference type="STRING" id="409849.ENSPMGP00000017242"/>
<feature type="region of interest" description="Disordered" evidence="1">
    <location>
        <begin position="191"/>
        <end position="212"/>
    </location>
</feature>
<dbReference type="InterPro" id="IPR002048">
    <property type="entry name" value="EF_hand_dom"/>
</dbReference>
<evidence type="ECO:0000313" key="4">
    <source>
        <dbReference type="Proteomes" id="UP000261520"/>
    </source>
</evidence>
<reference evidence="3" key="1">
    <citation type="submission" date="2025-08" db="UniProtKB">
        <authorList>
            <consortium name="Ensembl"/>
        </authorList>
    </citation>
    <scope>IDENTIFICATION</scope>
</reference>
<evidence type="ECO:0000256" key="1">
    <source>
        <dbReference type="SAM" id="MobiDB-lite"/>
    </source>
</evidence>
<dbReference type="PROSITE" id="PS50222">
    <property type="entry name" value="EF_HAND_2"/>
    <property type="match status" value="1"/>
</dbReference>
<keyword evidence="4" id="KW-1185">Reference proteome</keyword>
<reference evidence="3" key="2">
    <citation type="submission" date="2025-09" db="UniProtKB">
        <authorList>
            <consortium name="Ensembl"/>
        </authorList>
    </citation>
    <scope>IDENTIFICATION</scope>
</reference>
<dbReference type="SUPFAM" id="SSF47473">
    <property type="entry name" value="EF-hand"/>
    <property type="match status" value="1"/>
</dbReference>
<feature type="compositionally biased region" description="Basic residues" evidence="1">
    <location>
        <begin position="191"/>
        <end position="205"/>
    </location>
</feature>
<dbReference type="Gene3D" id="1.10.238.10">
    <property type="entry name" value="EF-hand"/>
    <property type="match status" value="1"/>
</dbReference>
<name>A0A3B4AJE4_9GOBI</name>
<dbReference type="InterPro" id="IPR011992">
    <property type="entry name" value="EF-hand-dom_pair"/>
</dbReference>
<accession>A0A3B4AJE4</accession>